<feature type="transmembrane region" description="Helical" evidence="2">
    <location>
        <begin position="52"/>
        <end position="71"/>
    </location>
</feature>
<sequence length="75" mass="8382">MRLDSKGLSRGEIERRRGGGTGKKKETTNHLHAGAMTDLTHLLQYRIKGNTIVTNCLLLVVSAWQALVIRFKSHP</sequence>
<evidence type="ECO:0000313" key="4">
    <source>
        <dbReference type="Proteomes" id="UP001292094"/>
    </source>
</evidence>
<keyword evidence="2" id="KW-0812">Transmembrane</keyword>
<protein>
    <submittedName>
        <fullName evidence="3">Uncharacterized protein</fullName>
    </submittedName>
</protein>
<keyword evidence="2" id="KW-1133">Transmembrane helix</keyword>
<organism evidence="3 4">
    <name type="scientific">Petrolisthes manimaculis</name>
    <dbReference type="NCBI Taxonomy" id="1843537"/>
    <lineage>
        <taxon>Eukaryota</taxon>
        <taxon>Metazoa</taxon>
        <taxon>Ecdysozoa</taxon>
        <taxon>Arthropoda</taxon>
        <taxon>Crustacea</taxon>
        <taxon>Multicrustacea</taxon>
        <taxon>Malacostraca</taxon>
        <taxon>Eumalacostraca</taxon>
        <taxon>Eucarida</taxon>
        <taxon>Decapoda</taxon>
        <taxon>Pleocyemata</taxon>
        <taxon>Anomura</taxon>
        <taxon>Galatheoidea</taxon>
        <taxon>Porcellanidae</taxon>
        <taxon>Petrolisthes</taxon>
    </lineage>
</organism>
<comment type="caution">
    <text evidence="3">The sequence shown here is derived from an EMBL/GenBank/DDBJ whole genome shotgun (WGS) entry which is preliminary data.</text>
</comment>
<evidence type="ECO:0000256" key="2">
    <source>
        <dbReference type="SAM" id="Phobius"/>
    </source>
</evidence>
<dbReference type="EMBL" id="JAWZYT010005195">
    <property type="protein sequence ID" value="KAK4291314.1"/>
    <property type="molecule type" value="Genomic_DNA"/>
</dbReference>
<evidence type="ECO:0000313" key="3">
    <source>
        <dbReference type="EMBL" id="KAK4291314.1"/>
    </source>
</evidence>
<gene>
    <name evidence="3" type="ORF">Pmani_035856</name>
</gene>
<feature type="compositionally biased region" description="Basic and acidic residues" evidence="1">
    <location>
        <begin position="1"/>
        <end position="29"/>
    </location>
</feature>
<evidence type="ECO:0000256" key="1">
    <source>
        <dbReference type="SAM" id="MobiDB-lite"/>
    </source>
</evidence>
<name>A0AAE1NLJ3_9EUCA</name>
<dbReference type="Proteomes" id="UP001292094">
    <property type="component" value="Unassembled WGS sequence"/>
</dbReference>
<proteinExistence type="predicted"/>
<dbReference type="AlphaFoldDB" id="A0AAE1NLJ3"/>
<keyword evidence="2" id="KW-0472">Membrane</keyword>
<keyword evidence="4" id="KW-1185">Reference proteome</keyword>
<feature type="region of interest" description="Disordered" evidence="1">
    <location>
        <begin position="1"/>
        <end position="31"/>
    </location>
</feature>
<reference evidence="3" key="1">
    <citation type="submission" date="2023-11" db="EMBL/GenBank/DDBJ databases">
        <title>Genome assemblies of two species of porcelain crab, Petrolisthes cinctipes and Petrolisthes manimaculis (Anomura: Porcellanidae).</title>
        <authorList>
            <person name="Angst P."/>
        </authorList>
    </citation>
    <scope>NUCLEOTIDE SEQUENCE</scope>
    <source>
        <strain evidence="3">PB745_02</strain>
        <tissue evidence="3">Gill</tissue>
    </source>
</reference>
<accession>A0AAE1NLJ3</accession>